<accession>A0AAV1XL52</accession>
<dbReference type="AlphaFoldDB" id="A0AAV1XL52"/>
<dbReference type="Gene3D" id="3.40.50.150">
    <property type="entry name" value="Vaccinia Virus protein VP39"/>
    <property type="match status" value="1"/>
</dbReference>
<name>A0AAV1XL52_LUPLU</name>
<reference evidence="1 2" key="1">
    <citation type="submission" date="2024-03" db="EMBL/GenBank/DDBJ databases">
        <authorList>
            <person name="Martinez-Hernandez J."/>
        </authorList>
    </citation>
    <scope>NUCLEOTIDE SEQUENCE [LARGE SCALE GENOMIC DNA]</scope>
</reference>
<proteinExistence type="predicted"/>
<organism evidence="1 2">
    <name type="scientific">Lupinus luteus</name>
    <name type="common">European yellow lupine</name>
    <dbReference type="NCBI Taxonomy" id="3873"/>
    <lineage>
        <taxon>Eukaryota</taxon>
        <taxon>Viridiplantae</taxon>
        <taxon>Streptophyta</taxon>
        <taxon>Embryophyta</taxon>
        <taxon>Tracheophyta</taxon>
        <taxon>Spermatophyta</taxon>
        <taxon>Magnoliopsida</taxon>
        <taxon>eudicotyledons</taxon>
        <taxon>Gunneridae</taxon>
        <taxon>Pentapetalae</taxon>
        <taxon>rosids</taxon>
        <taxon>fabids</taxon>
        <taxon>Fabales</taxon>
        <taxon>Fabaceae</taxon>
        <taxon>Papilionoideae</taxon>
        <taxon>50 kb inversion clade</taxon>
        <taxon>genistoids sensu lato</taxon>
        <taxon>core genistoids</taxon>
        <taxon>Genisteae</taxon>
        <taxon>Lupinus</taxon>
    </lineage>
</organism>
<gene>
    <name evidence="1" type="ORF">LLUT_LOCUS23444</name>
</gene>
<dbReference type="PANTHER" id="PTHR31009">
    <property type="entry name" value="S-ADENOSYL-L-METHIONINE:CARBOXYL METHYLTRANSFERASE FAMILY PROTEIN"/>
    <property type="match status" value="1"/>
</dbReference>
<dbReference type="SUPFAM" id="SSF53335">
    <property type="entry name" value="S-adenosyl-L-methionine-dependent methyltransferases"/>
    <property type="match status" value="1"/>
</dbReference>
<dbReference type="InterPro" id="IPR005299">
    <property type="entry name" value="MeTrfase_7"/>
</dbReference>
<dbReference type="InterPro" id="IPR029063">
    <property type="entry name" value="SAM-dependent_MTases_sf"/>
</dbReference>
<evidence type="ECO:0000313" key="1">
    <source>
        <dbReference type="EMBL" id="CAL0322384.1"/>
    </source>
</evidence>
<dbReference type="Pfam" id="PF03492">
    <property type="entry name" value="Methyltransf_7"/>
    <property type="match status" value="1"/>
</dbReference>
<dbReference type="GO" id="GO:0008168">
    <property type="term" value="F:methyltransferase activity"/>
    <property type="evidence" value="ECO:0007669"/>
    <property type="project" value="InterPro"/>
</dbReference>
<evidence type="ECO:0000313" key="2">
    <source>
        <dbReference type="Proteomes" id="UP001497480"/>
    </source>
</evidence>
<sequence>MEIAFPIHDFHGSRGPHPRLSKNNTTMVPCGLENKGKLYISKSSPKCVLDAYLMQFQNDFSHFLESRSHEMVNGGKMVLSLLGRESMDPTVPHSCYHWELLAHALMAMVSEEENVDCFDAPYYAPCIEEMKLEIEKEGSFMLDSHNVYEIDGMLERNHQLAHWGCYQVVSVLLGP</sequence>
<comment type="caution">
    <text evidence="1">The sequence shown here is derived from an EMBL/GenBank/DDBJ whole genome shotgun (WGS) entry which is preliminary data.</text>
</comment>
<keyword evidence="2" id="KW-1185">Reference proteome</keyword>
<dbReference type="EMBL" id="CAXHTB010000016">
    <property type="protein sequence ID" value="CAL0322384.1"/>
    <property type="molecule type" value="Genomic_DNA"/>
</dbReference>
<protein>
    <submittedName>
        <fullName evidence="1">Uncharacterized protein</fullName>
    </submittedName>
</protein>
<dbReference type="Proteomes" id="UP001497480">
    <property type="component" value="Unassembled WGS sequence"/>
</dbReference>